<keyword evidence="2" id="KW-1185">Reference proteome</keyword>
<organism evidence="1 2">
    <name type="scientific">Chaetomium tenue</name>
    <dbReference type="NCBI Taxonomy" id="1854479"/>
    <lineage>
        <taxon>Eukaryota</taxon>
        <taxon>Fungi</taxon>
        <taxon>Dikarya</taxon>
        <taxon>Ascomycota</taxon>
        <taxon>Pezizomycotina</taxon>
        <taxon>Sordariomycetes</taxon>
        <taxon>Sordariomycetidae</taxon>
        <taxon>Sordariales</taxon>
        <taxon>Chaetomiaceae</taxon>
        <taxon>Chaetomium</taxon>
    </lineage>
</organism>
<reference evidence="1 2" key="1">
    <citation type="journal article" date="2021" name="Nat. Commun.">
        <title>Genetic determinants of endophytism in the Arabidopsis root mycobiome.</title>
        <authorList>
            <person name="Mesny F."/>
            <person name="Miyauchi S."/>
            <person name="Thiergart T."/>
            <person name="Pickel B."/>
            <person name="Atanasova L."/>
            <person name="Karlsson M."/>
            <person name="Huettel B."/>
            <person name="Barry K.W."/>
            <person name="Haridas S."/>
            <person name="Chen C."/>
            <person name="Bauer D."/>
            <person name="Andreopoulos W."/>
            <person name="Pangilinan J."/>
            <person name="LaButti K."/>
            <person name="Riley R."/>
            <person name="Lipzen A."/>
            <person name="Clum A."/>
            <person name="Drula E."/>
            <person name="Henrissat B."/>
            <person name="Kohler A."/>
            <person name="Grigoriev I.V."/>
            <person name="Martin F.M."/>
            <person name="Hacquard S."/>
        </authorList>
    </citation>
    <scope>NUCLEOTIDE SEQUENCE [LARGE SCALE GENOMIC DNA]</scope>
    <source>
        <strain evidence="1 2">MPI-SDFR-AT-0079</strain>
    </source>
</reference>
<comment type="caution">
    <text evidence="1">The sequence shown here is derived from an EMBL/GenBank/DDBJ whole genome shotgun (WGS) entry which is preliminary data.</text>
</comment>
<accession>A0ACB7PS68</accession>
<dbReference type="Proteomes" id="UP000724584">
    <property type="component" value="Unassembled WGS sequence"/>
</dbReference>
<name>A0ACB7PS68_9PEZI</name>
<gene>
    <name evidence="1" type="ORF">F5144DRAFT_70793</name>
</gene>
<dbReference type="EMBL" id="JAGIZQ010000001">
    <property type="protein sequence ID" value="KAH6650998.1"/>
    <property type="molecule type" value="Genomic_DNA"/>
</dbReference>
<evidence type="ECO:0000313" key="2">
    <source>
        <dbReference type="Proteomes" id="UP000724584"/>
    </source>
</evidence>
<proteinExistence type="predicted"/>
<evidence type="ECO:0000313" key="1">
    <source>
        <dbReference type="EMBL" id="KAH6650998.1"/>
    </source>
</evidence>
<protein>
    <submittedName>
        <fullName evidence="1">Uncharacterized protein</fullName>
    </submittedName>
</protein>
<sequence>MRLRVHALAIILGSVSFAQAAAYNRRQDAPASTVNLADGFMSMLNRLGAGTQTVTETVQQTITVGGGGGAGQVANATAVTVTVTAAASTVTVCPGLANGAVDGGAGGGSASAAPAGGAGSGAAPPVVVATGGIGVTVIPVPEDARKTSEVGNPPAATPPANPPANPPAAASSDPPAAASSDPAGASSSLAPLPSQGGANQPGLVPPPGLSDSTSSTSLAPLPSSQSPPAAANPTAVPIVGAPVSDSSAVGDSATSSLAAPPGLASSLTNTLVLPSTVNAPAATPASNPAGAFGGVAGLIPIESAMTPTPTTPGVANGAGAGPTINVSGLTLSSQLNLGNLVQQTVAPIT</sequence>